<dbReference type="GO" id="GO:0016787">
    <property type="term" value="F:hydrolase activity"/>
    <property type="evidence" value="ECO:0007669"/>
    <property type="project" value="UniProtKB-KW"/>
</dbReference>
<accession>A0ABS8JUP7</accession>
<comment type="caution">
    <text evidence="2">The sequence shown here is derived from an EMBL/GenBank/DDBJ whole genome shotgun (WGS) entry which is preliminary data.</text>
</comment>
<dbReference type="SUPFAM" id="SSF54427">
    <property type="entry name" value="NTF2-like"/>
    <property type="match status" value="1"/>
</dbReference>
<dbReference type="Gene3D" id="3.40.50.1820">
    <property type="entry name" value="alpha/beta hydrolase"/>
    <property type="match status" value="1"/>
</dbReference>
<dbReference type="InterPro" id="IPR002925">
    <property type="entry name" value="Dienelactn_hydro"/>
</dbReference>
<dbReference type="EMBL" id="JAJITD010000006">
    <property type="protein sequence ID" value="MCC8393614.1"/>
    <property type="molecule type" value="Genomic_DNA"/>
</dbReference>
<name>A0ABS8JUP7_9BURK</name>
<dbReference type="Proteomes" id="UP001431019">
    <property type="component" value="Unassembled WGS sequence"/>
</dbReference>
<dbReference type="Gene3D" id="3.10.450.50">
    <property type="match status" value="1"/>
</dbReference>
<evidence type="ECO:0000313" key="2">
    <source>
        <dbReference type="EMBL" id="MCC8393614.1"/>
    </source>
</evidence>
<evidence type="ECO:0000259" key="1">
    <source>
        <dbReference type="Pfam" id="PF01738"/>
    </source>
</evidence>
<keyword evidence="2" id="KW-0378">Hydrolase</keyword>
<feature type="domain" description="Dienelactone hydrolase" evidence="1">
    <location>
        <begin position="16"/>
        <end position="229"/>
    </location>
</feature>
<organism evidence="2 3">
    <name type="scientific">Paraburkholderia sejongensis</name>
    <dbReference type="NCBI Taxonomy" id="2886946"/>
    <lineage>
        <taxon>Bacteria</taxon>
        <taxon>Pseudomonadati</taxon>
        <taxon>Pseudomonadota</taxon>
        <taxon>Betaproteobacteria</taxon>
        <taxon>Burkholderiales</taxon>
        <taxon>Burkholderiaceae</taxon>
        <taxon>Paraburkholderia</taxon>
    </lineage>
</organism>
<reference evidence="2 3" key="1">
    <citation type="submission" date="2021-11" db="EMBL/GenBank/DDBJ databases">
        <authorList>
            <person name="Oh E.-T."/>
            <person name="Kim S.-B."/>
        </authorList>
    </citation>
    <scope>NUCLEOTIDE SEQUENCE [LARGE SCALE GENOMIC DNA]</scope>
    <source>
        <strain evidence="2 3">MMS20-SJTR3</strain>
    </source>
</reference>
<dbReference type="RefSeq" id="WP_230509920.1">
    <property type="nucleotide sequence ID" value="NZ_JAJITD010000006.1"/>
</dbReference>
<sequence>MKGRYIQIPAPDGRAFRAYLARPASGSGPGIVLCQEIFGVNQTIRDVADYYAEEGYTVLAPDLYWRVETGIELGYTEADFARAFELYRQYDENKGVADIAATLDVLRGLPECDGETGVLGFCLGGKLAYLAACRLPVACAVSYYGVGIERALEEAARIKGRLVLNLAALDRFCPPEAQQRIATALAGNDHIDVHVYPGVDHAFARNGGEHYDKPAAMIAHERAVAAFRKSMGPYYDLSALWDQHLAHEFATRDVDATMATMVAEPYVNHIPTLTGGVGYTELKRFYRHHFVHANPPDTAITPISRTIGATQIVDEMLFCFTHSTEIDWMLPGVAPTGKRVEIPLLAVVKFRGDKLYHEHIYWDQASVLVQIGLLDPHGLPTTGVDTARKLLDETVPSNTLMRRWRDSVAVNDAR</sequence>
<dbReference type="InterPro" id="IPR032710">
    <property type="entry name" value="NTF2-like_dom_sf"/>
</dbReference>
<evidence type="ECO:0000313" key="3">
    <source>
        <dbReference type="Proteomes" id="UP001431019"/>
    </source>
</evidence>
<dbReference type="PANTHER" id="PTHR46623">
    <property type="entry name" value="CARBOXYMETHYLENEBUTENOLIDASE-RELATED"/>
    <property type="match status" value="1"/>
</dbReference>
<protein>
    <submittedName>
        <fullName evidence="2">Dienelactone hydrolase family protein</fullName>
    </submittedName>
</protein>
<dbReference type="InterPro" id="IPR051049">
    <property type="entry name" value="Dienelactone_hydrolase-like"/>
</dbReference>
<dbReference type="SUPFAM" id="SSF53474">
    <property type="entry name" value="alpha/beta-Hydrolases"/>
    <property type="match status" value="1"/>
</dbReference>
<keyword evidence="3" id="KW-1185">Reference proteome</keyword>
<dbReference type="PANTHER" id="PTHR46623:SF6">
    <property type="entry name" value="ALPHA_BETA-HYDROLASES SUPERFAMILY PROTEIN"/>
    <property type="match status" value="1"/>
</dbReference>
<dbReference type="InterPro" id="IPR029058">
    <property type="entry name" value="AB_hydrolase_fold"/>
</dbReference>
<dbReference type="Pfam" id="PF01738">
    <property type="entry name" value="DLH"/>
    <property type="match status" value="1"/>
</dbReference>
<proteinExistence type="predicted"/>
<gene>
    <name evidence="2" type="ORF">LJ656_13550</name>
</gene>